<feature type="coiled-coil region" evidence="7">
    <location>
        <begin position="1463"/>
        <end position="1526"/>
    </location>
</feature>
<dbReference type="PANTHER" id="PTHR10751">
    <property type="entry name" value="GUANYLATE BINDING PROTEIN"/>
    <property type="match status" value="1"/>
</dbReference>
<dbReference type="Pfam" id="PF02841">
    <property type="entry name" value="GBP_C"/>
    <property type="match status" value="4"/>
</dbReference>
<dbReference type="GO" id="GO:0005525">
    <property type="term" value="F:GTP binding"/>
    <property type="evidence" value="ECO:0007669"/>
    <property type="project" value="UniProtKB-KW"/>
</dbReference>
<keyword evidence="7" id="KW-0175">Coiled coil</keyword>
<evidence type="ECO:0000256" key="3">
    <source>
        <dbReference type="ARBA" id="ARBA00022801"/>
    </source>
</evidence>
<dbReference type="InterPro" id="IPR036543">
    <property type="entry name" value="Guanylate-bd_C_sf"/>
</dbReference>
<dbReference type="FunFam" id="1.20.1000.10:FF:000001">
    <property type="entry name" value="Guanylate binding protein 1"/>
    <property type="match status" value="3"/>
</dbReference>
<dbReference type="Gene3D" id="1.20.1000.10">
    <property type="entry name" value="Guanylate-binding protein, C-terminal domain"/>
    <property type="match status" value="4"/>
</dbReference>
<dbReference type="Pfam" id="PF02263">
    <property type="entry name" value="GBP"/>
    <property type="match status" value="3"/>
</dbReference>
<protein>
    <recommendedName>
        <fullName evidence="8">GB1/RHD3-type G domain-containing protein</fullName>
    </recommendedName>
</protein>
<evidence type="ECO:0000256" key="6">
    <source>
        <dbReference type="PROSITE-ProRule" id="PRU01052"/>
    </source>
</evidence>
<dbReference type="GO" id="GO:0003924">
    <property type="term" value="F:GTPase activity"/>
    <property type="evidence" value="ECO:0007669"/>
    <property type="project" value="InterPro"/>
</dbReference>
<feature type="domain" description="GB1/RHD3-type G" evidence="8">
    <location>
        <begin position="96"/>
        <end position="337"/>
    </location>
</feature>
<evidence type="ECO:0000256" key="4">
    <source>
        <dbReference type="ARBA" id="ARBA00022859"/>
    </source>
</evidence>
<proteinExistence type="inferred from homology"/>
<dbReference type="InterPro" id="IPR037684">
    <property type="entry name" value="GBP_C"/>
</dbReference>
<accession>A0AAD4UPY5</accession>
<evidence type="ECO:0000313" key="10">
    <source>
        <dbReference type="Proteomes" id="UP001214576"/>
    </source>
</evidence>
<evidence type="ECO:0000313" key="9">
    <source>
        <dbReference type="EMBL" id="KAI4549346.1"/>
    </source>
</evidence>
<dbReference type="CDD" id="cd16269">
    <property type="entry name" value="GBP_C"/>
    <property type="match status" value="4"/>
</dbReference>
<evidence type="ECO:0000256" key="7">
    <source>
        <dbReference type="SAM" id="Coils"/>
    </source>
</evidence>
<feature type="domain" description="GB1/RHD3-type G" evidence="8">
    <location>
        <begin position="651"/>
        <end position="893"/>
    </location>
</feature>
<dbReference type="CDD" id="cd01851">
    <property type="entry name" value="GBP"/>
    <property type="match status" value="4"/>
</dbReference>
<evidence type="ECO:0000256" key="2">
    <source>
        <dbReference type="ARBA" id="ARBA00022741"/>
    </source>
</evidence>
<dbReference type="InterPro" id="IPR027417">
    <property type="entry name" value="P-loop_NTPase"/>
</dbReference>
<dbReference type="InterPro" id="IPR003191">
    <property type="entry name" value="Guanylate-bd/ATL_C"/>
</dbReference>
<dbReference type="SUPFAM" id="SSF48340">
    <property type="entry name" value="Interferon-induced guanylate-binding protein 1 (GBP1), C-terminal domain"/>
    <property type="match status" value="4"/>
</dbReference>
<evidence type="ECO:0000256" key="1">
    <source>
        <dbReference type="ARBA" id="ARBA00022588"/>
    </source>
</evidence>
<keyword evidence="3" id="KW-0378">Hydrolase</keyword>
<gene>
    <name evidence="9" type="ORF">MG293_001676</name>
</gene>
<keyword evidence="1" id="KW-0399">Innate immunity</keyword>
<dbReference type="SUPFAM" id="SSF52540">
    <property type="entry name" value="P-loop containing nucleoside triphosphate hydrolases"/>
    <property type="match status" value="4"/>
</dbReference>
<feature type="domain" description="GB1/RHD3-type G" evidence="8">
    <location>
        <begin position="1612"/>
        <end position="1853"/>
    </location>
</feature>
<keyword evidence="2" id="KW-0547">Nucleotide-binding</keyword>
<feature type="coiled-coil region" evidence="7">
    <location>
        <begin position="541"/>
        <end position="596"/>
    </location>
</feature>
<comment type="caution">
    <text evidence="9">The sequence shown here is derived from an EMBL/GenBank/DDBJ whole genome shotgun (WGS) entry which is preliminary data.</text>
</comment>
<evidence type="ECO:0000256" key="5">
    <source>
        <dbReference type="ARBA" id="ARBA00023134"/>
    </source>
</evidence>
<dbReference type="EMBL" id="JAKZEL010000001">
    <property type="protein sequence ID" value="KAI4549346.1"/>
    <property type="molecule type" value="Genomic_DNA"/>
</dbReference>
<dbReference type="PROSITE" id="PS51715">
    <property type="entry name" value="G_GB1_RHD3"/>
    <property type="match status" value="4"/>
</dbReference>
<keyword evidence="10" id="KW-1185">Reference proteome</keyword>
<comment type="similarity">
    <text evidence="6">Belongs to the TRAFAC class dynamin-like GTPase superfamily. GB1/RHD3 GTPase family.</text>
</comment>
<dbReference type="Gene3D" id="3.40.50.300">
    <property type="entry name" value="P-loop containing nucleotide triphosphate hydrolases"/>
    <property type="match status" value="4"/>
</dbReference>
<organism evidence="9 10">
    <name type="scientific">Ovis ammon polii</name>
    <dbReference type="NCBI Taxonomy" id="230172"/>
    <lineage>
        <taxon>Eukaryota</taxon>
        <taxon>Metazoa</taxon>
        <taxon>Chordata</taxon>
        <taxon>Craniata</taxon>
        <taxon>Vertebrata</taxon>
        <taxon>Euteleostomi</taxon>
        <taxon>Mammalia</taxon>
        <taxon>Eutheria</taxon>
        <taxon>Laurasiatheria</taxon>
        <taxon>Artiodactyla</taxon>
        <taxon>Ruminantia</taxon>
        <taxon>Pecora</taxon>
        <taxon>Bovidae</taxon>
        <taxon>Caprinae</taxon>
        <taxon>Ovis</taxon>
    </lineage>
</organism>
<dbReference type="InterPro" id="IPR015894">
    <property type="entry name" value="Guanylate-bd_N"/>
</dbReference>
<keyword evidence="5" id="KW-0342">GTP-binding</keyword>
<feature type="domain" description="GB1/RHD3-type G" evidence="8">
    <location>
        <begin position="1108"/>
        <end position="1266"/>
    </location>
</feature>
<dbReference type="GO" id="GO:0045087">
    <property type="term" value="P:innate immune response"/>
    <property type="evidence" value="ECO:0007669"/>
    <property type="project" value="UniProtKB-KW"/>
</dbReference>
<dbReference type="Proteomes" id="UP001214576">
    <property type="component" value="Unassembled WGS sequence"/>
</dbReference>
<name>A0AAD4UPY5_OVIAM</name>
<dbReference type="FunFam" id="3.40.50.300:FF:000422">
    <property type="entry name" value="Guanylate-binding protein 1"/>
    <property type="match status" value="4"/>
</dbReference>
<dbReference type="InterPro" id="IPR030386">
    <property type="entry name" value="G_GB1_RHD3_dom"/>
</dbReference>
<reference evidence="9" key="1">
    <citation type="submission" date="2022-03" db="EMBL/GenBank/DDBJ databases">
        <title>Genomic analyses of argali, domestic sheep and their hybrids provide insights into chromosomal evolution, heterosis and genetic basis of agronomic traits.</title>
        <authorList>
            <person name="Li M."/>
        </authorList>
    </citation>
    <scope>NUCLEOTIDE SEQUENCE</scope>
    <source>
        <strain evidence="9">CAU-MHL-2022a</strain>
        <tissue evidence="9">Skin</tissue>
    </source>
</reference>
<evidence type="ECO:0000259" key="8">
    <source>
        <dbReference type="PROSITE" id="PS51715"/>
    </source>
</evidence>
<sequence>MGAKRVALQTSPATYRCLGVMGLYPGPPEKGELELGPTRNQTRSEPEFEFSAKRRSGNTLDMASEIQMPAPKCLIENTNGQLRVNPEALKILSAIRQPVVVVAIVGPYRTGKSYLMNKLAGKKKGFSLGSTVQSHTKGIWMWCVPHPKKPDHTLVLLDTEGLGDVEKGDNQNDAWIFVLAVLLSSTFVYNSTGTINQQAMDQLHYVTELTHRIRAKSSPDEHEVQDSANFVSFFPDFVWTLRDFSLELILDGQPITADEYLEYSLKLKQGNDKKIKYFNEPRLCIRKFFPEKKCFIFDRPAHRSCLSHLEHLQEEDLNPEFTGQVADFCFYILSHSKAKTLSGGITVNGPRLESLVLTYVNSISSGDLPCMESAVLALAEIENLAAVQKAIAHYDEQMGQKLKLPTETLQELLDLHLATEKEAIEVFMKHSFKDVDQVFQKKLGDKLQAKLDDFCKQNMKASSDYCMALIQDSFHPLYEDVKQGTFSKPGCYYIFIKKMNELKDKYHQVPRKGVQTGETLRKYLDSKDGVVDALLQTDQSLTEKEKEIEVERMKSEAAEAANKMLEEMQKKNEQMMQEKEASYQEHVRQLTEKMEKERPQLIADQERVLALKLQVPMASGSTKMDPICLVENRKNQLSVNAKALKILEQISQRLVVVAVVGLYRTGKSYLMNRLAGQNHGFCLGSTVRSETKGIWMWCVPHPSKENHTLVLLDTEGLGNVEKEDSKNDLWIFALAVLLSSTFIYNSMNSINHQALQQLHYVTELTELIRTKSSPSSDEVEDSAQFVSFFPDFIWTVRDFTLELELDGNSITEDEYLENALKLSPDEGPQIQNFNLPRECIRKFFPKRKCFVFDRPASNKKQLLHLEEMPDNQLDENFQKQSKDFCSYIYTHAKTKTLKEGITVTGKRLGPLVEAYVNAINSGSVPCLENAVTTLAQLENSAAMQKAADHYSEQMAQRLSLPTDTLQELLEVHAACEREAIAVFMERSFKDENQDFQTKLAIMIMKEKDDFLLQNEEASVRYCQAELRKLSEPLATSISEGTFFVPGGHSLYLEARNKLEQDYKLVPRKGVKLPMASGSTIMDPVCLVRNQNNQLTVNPRALKTLEQISQPVVVVAIAGLYRTGKSYLMNRLAGQNHGFRLGSTVRSETKGIWMWCVPHPSKENHTLVLLDTEGLGDVEKGDSKNDSWIFALAVLLSSTFVYNSMSTINHQALEQLHYNEEEDSAEFVTFFPDFIWTVRDFMLELELDDYPITEDEYLENALKLIPGLGTLVEAYVNAINSGGVPCLENAVITLAERENSAAVQKAADHYNEQMTQRLNLPTDTLQELLEVHTACEKEAIAIFMERSFKDDKLMFQKKLVDIMEKKKDSFMIQNEEASVKYCEAELKQVSESLVKSISGGTFFVPGGHSLYLEARNKFEQDYKLVPRKGVKANQVLQSYLQSQAGVEEAILQADQALTAGDKAMAAECAKKDAAEREQELLREKQNEEEQKMEAQDRSLKENLAQLQEKMERERENLLREQETMLEHKLKVRVAQEFGERGRRGLSPFLPLLLSFLGGPLAHPVRQIVTVQHPQKQRDMASEIHMTGPECLIENTNRRLLVNPKALKILSAVRQPVVVVAIVGLYRTGKSYLMNKLAGKNKGFSLGSTVQSHTKGIWMWCVPHPEKPNRTLILLDTEGLGDVEKGDNQNDSWIFALAILLSSTFVYNSMGTINQQAMDQLHYVTELTDRIRARSSPDVDEVEDSADFVSFFPDFVWTLRDFSLNLEADGQSITADEYLENSLKLRKGTSPKDKTFNMPRLCIRKFFPKKKCFIFDRPTDRKKLGQLEELCDDQLDPEFVQQAAVFCSYIFSNSKTKTLSGGIKVDGPRLGTLVQTYVNAINSGDLPCMENAVLALAEIENSAAVQKAIAHYDQQMGQKLQLPTETLQELLELHRATEKETIEVFMRSSFKDTDQLFQKELAAQLDKKRDDFCNQNRKASSDRCSALLKDIFSPLEEDVKQGIYSKSGGYRLFIEKMQELKKKYLQEPRKGTQADEILQEYLKSKESVTDAILQTDQTLSEKEKLIEVERMKAECAQAAANMLEEMQIRNQQMMEQKEKSYQEHVKQLTEKMERDRAQLLEEQERTLALKLQEQSRLLQEGFQEEQRRLQNEIQNLQKIMNKPSPLCVLS</sequence>
<keyword evidence="4" id="KW-0391">Immunity</keyword>
<feature type="coiled-coil region" evidence="7">
    <location>
        <begin position="2074"/>
        <end position="2160"/>
    </location>
</feature>